<dbReference type="InterPro" id="IPR003959">
    <property type="entry name" value="ATPase_AAA_core"/>
</dbReference>
<dbReference type="GO" id="GO:0005634">
    <property type="term" value="C:nucleus"/>
    <property type="evidence" value="ECO:0007669"/>
    <property type="project" value="TreeGrafter"/>
</dbReference>
<dbReference type="PANTHER" id="PTHR23077:SF171">
    <property type="entry name" value="NUCLEAR VALOSIN-CONTAINING PROTEIN-LIKE"/>
    <property type="match status" value="1"/>
</dbReference>
<dbReference type="Proteomes" id="UP000324800">
    <property type="component" value="Unassembled WGS sequence"/>
</dbReference>
<dbReference type="GO" id="GO:0016887">
    <property type="term" value="F:ATP hydrolysis activity"/>
    <property type="evidence" value="ECO:0007669"/>
    <property type="project" value="InterPro"/>
</dbReference>
<dbReference type="AlphaFoldDB" id="A0A5J4VCV8"/>
<dbReference type="SUPFAM" id="SSF52540">
    <property type="entry name" value="P-loop containing nucleoside triphosphate hydrolases"/>
    <property type="match status" value="1"/>
</dbReference>
<dbReference type="InterPro" id="IPR050168">
    <property type="entry name" value="AAA_ATPase_domain"/>
</dbReference>
<dbReference type="InterPro" id="IPR041569">
    <property type="entry name" value="AAA_lid_3"/>
</dbReference>
<dbReference type="Gene3D" id="3.40.50.300">
    <property type="entry name" value="P-loop containing nucleotide triphosphate hydrolases"/>
    <property type="match status" value="1"/>
</dbReference>
<name>A0A5J4VCV8_9EUKA</name>
<protein>
    <submittedName>
        <fullName evidence="6">Putative transitional endoplasmic reticulum ATPase TER94</fullName>
    </submittedName>
</protein>
<dbReference type="GO" id="GO:0030970">
    <property type="term" value="P:retrograde protein transport, ER to cytosol"/>
    <property type="evidence" value="ECO:0007669"/>
    <property type="project" value="TreeGrafter"/>
</dbReference>
<evidence type="ECO:0000256" key="1">
    <source>
        <dbReference type="ARBA" id="ARBA00022741"/>
    </source>
</evidence>
<gene>
    <name evidence="6" type="ORF">EZS28_024269</name>
</gene>
<feature type="domain" description="AAA ATPase AAA+ lid" evidence="5">
    <location>
        <begin position="63"/>
        <end position="103"/>
    </location>
</feature>
<evidence type="ECO:0000259" key="4">
    <source>
        <dbReference type="Pfam" id="PF00004"/>
    </source>
</evidence>
<dbReference type="InterPro" id="IPR027417">
    <property type="entry name" value="P-loop_NTPase"/>
</dbReference>
<dbReference type="Pfam" id="PF00004">
    <property type="entry name" value="AAA"/>
    <property type="match status" value="1"/>
</dbReference>
<reference evidence="6 7" key="1">
    <citation type="submission" date="2019-03" db="EMBL/GenBank/DDBJ databases">
        <title>Single cell metagenomics reveals metabolic interactions within the superorganism composed of flagellate Streblomastix strix and complex community of Bacteroidetes bacteria on its surface.</title>
        <authorList>
            <person name="Treitli S.C."/>
            <person name="Kolisko M."/>
            <person name="Husnik F."/>
            <person name="Keeling P."/>
            <person name="Hampl V."/>
        </authorList>
    </citation>
    <scope>NUCLEOTIDE SEQUENCE [LARGE SCALE GENOMIC DNA]</scope>
    <source>
        <strain evidence="6">ST1C</strain>
    </source>
</reference>
<evidence type="ECO:0000259" key="5">
    <source>
        <dbReference type="Pfam" id="PF17862"/>
    </source>
</evidence>
<dbReference type="GO" id="GO:0097352">
    <property type="term" value="P:autophagosome maturation"/>
    <property type="evidence" value="ECO:0007669"/>
    <property type="project" value="TreeGrafter"/>
</dbReference>
<dbReference type="Gene3D" id="6.10.20.150">
    <property type="match status" value="1"/>
</dbReference>
<dbReference type="GO" id="GO:0005829">
    <property type="term" value="C:cytosol"/>
    <property type="evidence" value="ECO:0007669"/>
    <property type="project" value="TreeGrafter"/>
</dbReference>
<dbReference type="OrthoDB" id="3252196at2759"/>
<comment type="caution">
    <text evidence="6">The sequence shown here is derived from an EMBL/GenBank/DDBJ whole genome shotgun (WGS) entry which is preliminary data.</text>
</comment>
<keyword evidence="1 3" id="KW-0547">Nucleotide-binding</keyword>
<dbReference type="PANTHER" id="PTHR23077">
    <property type="entry name" value="AAA-FAMILY ATPASE"/>
    <property type="match status" value="1"/>
</dbReference>
<accession>A0A5J4VCV8</accession>
<evidence type="ECO:0000313" key="7">
    <source>
        <dbReference type="Proteomes" id="UP000324800"/>
    </source>
</evidence>
<dbReference type="Pfam" id="PF17862">
    <property type="entry name" value="AAA_lid_3"/>
    <property type="match status" value="1"/>
</dbReference>
<dbReference type="InterPro" id="IPR003960">
    <property type="entry name" value="ATPase_AAA_CS"/>
</dbReference>
<sequence length="196" mass="21213">MDGIGAKKTVFIIGATNRPDILDRAIKRPGRLDQLVYIPIQDAASRLAILKAALRKVPVHDYIDLKHIADPTEGYSGADPTGICQRAVKAAVRDAIEADIQHKKELETIAAAAGGDMKIDVDDFDPVPMVTIKHFYEALADARHSVDKHDLAKRESQLNALSTSASLDVTVSISAANVARILIAGSQLQDQMIQKL</sequence>
<dbReference type="GO" id="GO:0051228">
    <property type="term" value="P:mitotic spindle disassembly"/>
    <property type="evidence" value="ECO:0007669"/>
    <property type="project" value="TreeGrafter"/>
</dbReference>
<dbReference type="PROSITE" id="PS00674">
    <property type="entry name" value="AAA"/>
    <property type="match status" value="1"/>
</dbReference>
<evidence type="ECO:0000256" key="3">
    <source>
        <dbReference type="RuleBase" id="RU003651"/>
    </source>
</evidence>
<organism evidence="6 7">
    <name type="scientific">Streblomastix strix</name>
    <dbReference type="NCBI Taxonomy" id="222440"/>
    <lineage>
        <taxon>Eukaryota</taxon>
        <taxon>Metamonada</taxon>
        <taxon>Preaxostyla</taxon>
        <taxon>Oxymonadida</taxon>
        <taxon>Streblomastigidae</taxon>
        <taxon>Streblomastix</taxon>
    </lineage>
</organism>
<evidence type="ECO:0000313" key="6">
    <source>
        <dbReference type="EMBL" id="KAA6380204.1"/>
    </source>
</evidence>
<dbReference type="GO" id="GO:0031593">
    <property type="term" value="F:polyubiquitin modification-dependent protein binding"/>
    <property type="evidence" value="ECO:0007669"/>
    <property type="project" value="TreeGrafter"/>
</dbReference>
<comment type="similarity">
    <text evidence="3">Belongs to the AAA ATPase family.</text>
</comment>
<feature type="domain" description="ATPase AAA-type core" evidence="4">
    <location>
        <begin position="1"/>
        <end position="39"/>
    </location>
</feature>
<dbReference type="GO" id="GO:0034098">
    <property type="term" value="C:VCP-NPL4-UFD1 AAA ATPase complex"/>
    <property type="evidence" value="ECO:0007669"/>
    <property type="project" value="TreeGrafter"/>
</dbReference>
<evidence type="ECO:0000256" key="2">
    <source>
        <dbReference type="ARBA" id="ARBA00022840"/>
    </source>
</evidence>
<dbReference type="GO" id="GO:0005524">
    <property type="term" value="F:ATP binding"/>
    <property type="evidence" value="ECO:0007669"/>
    <property type="project" value="UniProtKB-KW"/>
</dbReference>
<dbReference type="EMBL" id="SNRW01008046">
    <property type="protein sequence ID" value="KAA6380204.1"/>
    <property type="molecule type" value="Genomic_DNA"/>
</dbReference>
<keyword evidence="2 3" id="KW-0067">ATP-binding</keyword>
<proteinExistence type="inferred from homology"/>